<dbReference type="EMBL" id="MN740808">
    <property type="protein sequence ID" value="QHU12629.1"/>
    <property type="molecule type" value="Genomic_DNA"/>
</dbReference>
<keyword evidence="1" id="KW-0812">Transmembrane</keyword>
<name>A0A6C0K4H6_9ZZZZ</name>
<proteinExistence type="predicted"/>
<accession>A0A6C0K4H6</accession>
<reference evidence="2" key="1">
    <citation type="journal article" date="2020" name="Nature">
        <title>Giant virus diversity and host interactions through global metagenomics.</title>
        <authorList>
            <person name="Schulz F."/>
            <person name="Roux S."/>
            <person name="Paez-Espino D."/>
            <person name="Jungbluth S."/>
            <person name="Walsh D.A."/>
            <person name="Denef V.J."/>
            <person name="McMahon K.D."/>
            <person name="Konstantinidis K.T."/>
            <person name="Eloe-Fadrosh E.A."/>
            <person name="Kyrpides N.C."/>
            <person name="Woyke T."/>
        </authorList>
    </citation>
    <scope>NUCLEOTIDE SEQUENCE</scope>
    <source>
        <strain evidence="2">GVMAG-S-1101172-89</strain>
    </source>
</reference>
<keyword evidence="1" id="KW-1133">Transmembrane helix</keyword>
<evidence type="ECO:0000313" key="2">
    <source>
        <dbReference type="EMBL" id="QHU12629.1"/>
    </source>
</evidence>
<dbReference type="Pfam" id="PF04070">
    <property type="entry name" value="DUF378"/>
    <property type="match status" value="1"/>
</dbReference>
<protein>
    <submittedName>
        <fullName evidence="2">Uncharacterized protein</fullName>
    </submittedName>
</protein>
<feature type="transmembrane region" description="Helical" evidence="1">
    <location>
        <begin position="18"/>
        <end position="40"/>
    </location>
</feature>
<dbReference type="AlphaFoldDB" id="A0A6C0K4H6"/>
<keyword evidence="1" id="KW-0472">Membrane</keyword>
<sequence length="204" mass="22753">MDIFPNTSPKGMFINKKIYMVTVFFVILGGMNWLLMGAMGINVARLILNRRMSSIFYIVVGVSALMLAFRRDVYLPFLGQTLFPAGTLALKTPQSANESVEITARPGAKVVYWATEPNITIDPKSAKGWELAYEDFENSGVVVADDQGKATLRIRGPPQAYTVPVHGRLNPHVHFRIEKPGGFFGRVQTYYMDSKKIEGFADNI</sequence>
<organism evidence="2">
    <name type="scientific">viral metagenome</name>
    <dbReference type="NCBI Taxonomy" id="1070528"/>
    <lineage>
        <taxon>unclassified sequences</taxon>
        <taxon>metagenomes</taxon>
        <taxon>organismal metagenomes</taxon>
    </lineage>
</organism>
<dbReference type="InterPro" id="IPR007211">
    <property type="entry name" value="DUF378"/>
</dbReference>
<feature type="transmembrane region" description="Helical" evidence="1">
    <location>
        <begin position="52"/>
        <end position="69"/>
    </location>
</feature>
<evidence type="ECO:0000256" key="1">
    <source>
        <dbReference type="SAM" id="Phobius"/>
    </source>
</evidence>